<dbReference type="AlphaFoldDB" id="A0A9X3XQV1"/>
<organism evidence="2 3">
    <name type="scientific">Clostridium tertium</name>
    <dbReference type="NCBI Taxonomy" id="1559"/>
    <lineage>
        <taxon>Bacteria</taxon>
        <taxon>Bacillati</taxon>
        <taxon>Bacillota</taxon>
        <taxon>Clostridia</taxon>
        <taxon>Eubacteriales</taxon>
        <taxon>Clostridiaceae</taxon>
        <taxon>Clostridium</taxon>
    </lineage>
</organism>
<dbReference type="InterPro" id="IPR023385">
    <property type="entry name" value="YopX-like_C"/>
</dbReference>
<comment type="caution">
    <text evidence="2">The sequence shown here is derived from an EMBL/GenBank/DDBJ whole genome shotgun (WGS) entry which is preliminary data.</text>
</comment>
<dbReference type="InterPro" id="IPR019096">
    <property type="entry name" value="YopX_protein"/>
</dbReference>
<dbReference type="Gene3D" id="2.30.30.290">
    <property type="entry name" value="YopX-like domains"/>
    <property type="match status" value="1"/>
</dbReference>
<dbReference type="SUPFAM" id="SSF159006">
    <property type="entry name" value="YopX-like"/>
    <property type="match status" value="1"/>
</dbReference>
<dbReference type="InterPro" id="IPR010024">
    <property type="entry name" value="CHP16711"/>
</dbReference>
<accession>A0A9X3XQV1</accession>
<evidence type="ECO:0000259" key="1">
    <source>
        <dbReference type="Pfam" id="PF09643"/>
    </source>
</evidence>
<name>A0A9X3XQV1_9CLOT</name>
<feature type="non-terminal residue" evidence="2">
    <location>
        <position position="74"/>
    </location>
</feature>
<evidence type="ECO:0000313" key="2">
    <source>
        <dbReference type="EMBL" id="MDC4242741.1"/>
    </source>
</evidence>
<dbReference type="EMBL" id="JAMRYU010000128">
    <property type="protein sequence ID" value="MDC4242741.1"/>
    <property type="molecule type" value="Genomic_DNA"/>
</dbReference>
<dbReference type="Pfam" id="PF09643">
    <property type="entry name" value="YopX"/>
    <property type="match status" value="1"/>
</dbReference>
<feature type="domain" description="YopX protein" evidence="1">
    <location>
        <begin position="5"/>
        <end position="74"/>
    </location>
</feature>
<reference evidence="2" key="1">
    <citation type="submission" date="2022-05" db="EMBL/GenBank/DDBJ databases">
        <title>Draft genome sequence of Clostridium tertium strain CP3 isolated from Peru.</title>
        <authorList>
            <person name="Hurtado R."/>
            <person name="Lima L."/>
            <person name="Sousa T."/>
            <person name="Jaiswal A.K."/>
            <person name="Tiwari S."/>
            <person name="Maturrano L."/>
            <person name="Brenig B."/>
            <person name="Azevedo V."/>
        </authorList>
    </citation>
    <scope>NUCLEOTIDE SEQUENCE</scope>
    <source>
        <strain evidence="2">CP3</strain>
    </source>
</reference>
<keyword evidence="3" id="KW-1185">Reference proteome</keyword>
<protein>
    <submittedName>
        <fullName evidence="2">YopX family protein</fullName>
    </submittedName>
</protein>
<sequence length="74" mass="8855">MREIKFRLYSTEEEEMFFNENIVNIDLVCNLARIENERFKGFFDFSEGEESILMQYTGLKDKNGKEIYEGDIVK</sequence>
<dbReference type="Proteomes" id="UP001141183">
    <property type="component" value="Unassembled WGS sequence"/>
</dbReference>
<dbReference type="RefSeq" id="WP_272470968.1">
    <property type="nucleotide sequence ID" value="NZ_JAMRYU010000128.1"/>
</dbReference>
<proteinExistence type="predicted"/>
<evidence type="ECO:0000313" key="3">
    <source>
        <dbReference type="Proteomes" id="UP001141183"/>
    </source>
</evidence>
<dbReference type="NCBIfam" id="TIGR01671">
    <property type="entry name" value="phage_TIGR01671"/>
    <property type="match status" value="1"/>
</dbReference>
<gene>
    <name evidence="2" type="ORF">NE398_21730</name>
</gene>